<evidence type="ECO:0000256" key="16">
    <source>
        <dbReference type="PIRNR" id="PIRNR006621"/>
    </source>
</evidence>
<keyword evidence="2 16" id="KW-0285">Flavoprotein</keyword>
<dbReference type="InterPro" id="IPR013785">
    <property type="entry name" value="Aldolase_TIM"/>
</dbReference>
<dbReference type="OrthoDB" id="9977870at2759"/>
<evidence type="ECO:0000256" key="9">
    <source>
        <dbReference type="ARBA" id="ARBA00048342"/>
    </source>
</evidence>
<evidence type="ECO:0000256" key="18">
    <source>
        <dbReference type="PIRSR" id="PIRSR006621-2"/>
    </source>
</evidence>
<evidence type="ECO:0000256" key="5">
    <source>
        <dbReference type="ARBA" id="ARBA00022694"/>
    </source>
</evidence>
<comment type="catalytic activity">
    <reaction evidence="12">
        <text>5,6-dihydrouridine(20a) in tRNA + NAD(+) = uridine(20a) in tRNA + NADH + H(+)</text>
        <dbReference type="Rhea" id="RHEA:53348"/>
        <dbReference type="Rhea" id="RHEA-COMP:13535"/>
        <dbReference type="Rhea" id="RHEA-COMP:13536"/>
        <dbReference type="ChEBI" id="CHEBI:15378"/>
        <dbReference type="ChEBI" id="CHEBI:57540"/>
        <dbReference type="ChEBI" id="CHEBI:57945"/>
        <dbReference type="ChEBI" id="CHEBI:65315"/>
        <dbReference type="ChEBI" id="CHEBI:74443"/>
        <dbReference type="EC" id="1.3.1.90"/>
    </reaction>
    <physiologicalReaction direction="right-to-left" evidence="12">
        <dbReference type="Rhea" id="RHEA:53350"/>
    </physiologicalReaction>
</comment>
<dbReference type="GO" id="GO:0050660">
    <property type="term" value="F:flavin adenine dinucleotide binding"/>
    <property type="evidence" value="ECO:0007669"/>
    <property type="project" value="InterPro"/>
</dbReference>
<comment type="function">
    <text evidence="16">Catalyzes the synthesis of dihydrouridine, a modified base found in the D-loop of most tRNAs.</text>
</comment>
<evidence type="ECO:0000256" key="3">
    <source>
        <dbReference type="ARBA" id="ARBA00022643"/>
    </source>
</evidence>
<feature type="binding site" evidence="18">
    <location>
        <position position="197"/>
    </location>
    <ligand>
        <name>FMN</name>
        <dbReference type="ChEBI" id="CHEBI:58210"/>
    </ligand>
</feature>
<evidence type="ECO:0000256" key="2">
    <source>
        <dbReference type="ARBA" id="ARBA00022630"/>
    </source>
</evidence>
<evidence type="ECO:0000313" key="20">
    <source>
        <dbReference type="EMBL" id="QID86956.1"/>
    </source>
</evidence>
<evidence type="ECO:0000256" key="11">
    <source>
        <dbReference type="ARBA" id="ARBA00050434"/>
    </source>
</evidence>
<comment type="catalytic activity">
    <reaction evidence="14">
        <text>5,6-dihydrouridine(20a) in tRNA + NADP(+) = uridine(20a) in tRNA + NADPH + H(+)</text>
        <dbReference type="Rhea" id="RHEA:53344"/>
        <dbReference type="Rhea" id="RHEA-COMP:13535"/>
        <dbReference type="Rhea" id="RHEA-COMP:13536"/>
        <dbReference type="ChEBI" id="CHEBI:15378"/>
        <dbReference type="ChEBI" id="CHEBI:57783"/>
        <dbReference type="ChEBI" id="CHEBI:58349"/>
        <dbReference type="ChEBI" id="CHEBI:65315"/>
        <dbReference type="ChEBI" id="CHEBI:74443"/>
        <dbReference type="EC" id="1.3.1.90"/>
    </reaction>
    <physiologicalReaction direction="right-to-left" evidence="14">
        <dbReference type="Rhea" id="RHEA:53346"/>
    </physiologicalReaction>
</comment>
<dbReference type="AlphaFoldDB" id="A0A6C1EC66"/>
<keyword evidence="4" id="KW-0507">mRNA processing</keyword>
<evidence type="ECO:0000313" key="21">
    <source>
        <dbReference type="Proteomes" id="UP000501346"/>
    </source>
</evidence>
<dbReference type="Gene3D" id="3.20.20.70">
    <property type="entry name" value="Aldolase class I"/>
    <property type="match status" value="1"/>
</dbReference>
<protein>
    <recommendedName>
        <fullName evidence="16">tRNA-dihydrouridine synthase</fullName>
        <ecNumber evidence="16">1.3.1.-</ecNumber>
    </recommendedName>
</protein>
<keyword evidence="3 16" id="KW-0288">FMN</keyword>
<comment type="catalytic activity">
    <reaction evidence="13">
        <text>5,6-dihydrouridine(20b) in tRNA + NAD(+) = uridine(20b) in tRNA + NADH + H(+)</text>
        <dbReference type="Rhea" id="RHEA:53352"/>
        <dbReference type="Rhea" id="RHEA-COMP:13537"/>
        <dbReference type="Rhea" id="RHEA-COMP:13538"/>
        <dbReference type="ChEBI" id="CHEBI:15378"/>
        <dbReference type="ChEBI" id="CHEBI:57540"/>
        <dbReference type="ChEBI" id="CHEBI:57945"/>
        <dbReference type="ChEBI" id="CHEBI:65315"/>
        <dbReference type="ChEBI" id="CHEBI:74443"/>
        <dbReference type="EC" id="1.3.1.90"/>
    </reaction>
    <physiologicalReaction direction="right-to-left" evidence="13">
        <dbReference type="Rhea" id="RHEA:53354"/>
    </physiologicalReaction>
</comment>
<gene>
    <name evidence="20" type="primary">DUS4_2</name>
    <name evidence="20" type="ORF">GRS66_009609</name>
</gene>
<dbReference type="FunFam" id="3.20.20.70:FF:000159">
    <property type="entry name" value="tRNA-dihydrouridine synthase 4"/>
    <property type="match status" value="1"/>
</dbReference>
<dbReference type="Proteomes" id="UP000501346">
    <property type="component" value="Chromosome SeXII"/>
</dbReference>
<evidence type="ECO:0000256" key="15">
    <source>
        <dbReference type="ARBA" id="ARBA00060741"/>
    </source>
</evidence>
<accession>A0A6C1EC66</accession>
<dbReference type="InterPro" id="IPR001269">
    <property type="entry name" value="DUS_fam"/>
</dbReference>
<keyword evidence="5 16" id="KW-0819">tRNA processing</keyword>
<evidence type="ECO:0000259" key="19">
    <source>
        <dbReference type="Pfam" id="PF01207"/>
    </source>
</evidence>
<dbReference type="GO" id="GO:0006397">
    <property type="term" value="P:mRNA processing"/>
    <property type="evidence" value="ECO:0007669"/>
    <property type="project" value="UniProtKB-KW"/>
</dbReference>
<feature type="domain" description="DUS-like FMN-binding" evidence="19">
    <location>
        <begin position="42"/>
        <end position="343"/>
    </location>
</feature>
<keyword evidence="18" id="KW-0547">Nucleotide-binding</keyword>
<dbReference type="PANTHER" id="PTHR11082">
    <property type="entry name" value="TRNA-DIHYDROURIDINE SYNTHASE"/>
    <property type="match status" value="1"/>
</dbReference>
<comment type="similarity">
    <text evidence="16">Belongs to the dus family.</text>
</comment>
<keyword evidence="21" id="KW-1185">Reference proteome</keyword>
<dbReference type="PANTHER" id="PTHR11082:SF31">
    <property type="entry name" value="TRNA-DIHYDROURIDINE(20A_20B) SYNTHASE [NAD(P)+]-LIKE"/>
    <property type="match status" value="1"/>
</dbReference>
<evidence type="ECO:0000256" key="14">
    <source>
        <dbReference type="ARBA" id="ARBA00052996"/>
    </source>
</evidence>
<feature type="active site" description="Proton donor" evidence="17">
    <location>
        <position position="128"/>
    </location>
</feature>
<name>A0A6C1EC66_SACPS</name>
<proteinExistence type="inferred from homology"/>
<comment type="catalytic activity">
    <reaction evidence="11">
        <text>5,6-dihydrouridine(20b) in tRNA + NADP(+) = uridine(20b) in tRNA + NADPH + H(+)</text>
        <dbReference type="Rhea" id="RHEA:53356"/>
        <dbReference type="Rhea" id="RHEA-COMP:13537"/>
        <dbReference type="Rhea" id="RHEA-COMP:13538"/>
        <dbReference type="ChEBI" id="CHEBI:15378"/>
        <dbReference type="ChEBI" id="CHEBI:57783"/>
        <dbReference type="ChEBI" id="CHEBI:58349"/>
        <dbReference type="ChEBI" id="CHEBI:65315"/>
        <dbReference type="ChEBI" id="CHEBI:74443"/>
        <dbReference type="EC" id="1.3.1.90"/>
    </reaction>
    <physiologicalReaction direction="right-to-left" evidence="11">
        <dbReference type="Rhea" id="RHEA:53358"/>
    </physiologicalReaction>
</comment>
<organism evidence="20 21">
    <name type="scientific">Saccharomyces pastorianus</name>
    <name type="common">Lager yeast</name>
    <name type="synonym">Saccharomyces cerevisiae x Saccharomyces eubayanus</name>
    <dbReference type="NCBI Taxonomy" id="27292"/>
    <lineage>
        <taxon>Eukaryota</taxon>
        <taxon>Fungi</taxon>
        <taxon>Dikarya</taxon>
        <taxon>Ascomycota</taxon>
        <taxon>Saccharomycotina</taxon>
        <taxon>Saccharomycetes</taxon>
        <taxon>Saccharomycetales</taxon>
        <taxon>Saccharomycetaceae</taxon>
        <taxon>Saccharomyces</taxon>
    </lineage>
</organism>
<dbReference type="InterPro" id="IPR018517">
    <property type="entry name" value="tRNA_hU_synthase_CS"/>
</dbReference>
<keyword evidence="6" id="KW-0521">NADP</keyword>
<evidence type="ECO:0000256" key="10">
    <source>
        <dbReference type="ARBA" id="ARBA00049447"/>
    </source>
</evidence>
<dbReference type="SUPFAM" id="SSF51395">
    <property type="entry name" value="FMN-linked oxidoreductases"/>
    <property type="match status" value="1"/>
</dbReference>
<evidence type="ECO:0000256" key="13">
    <source>
        <dbReference type="ARBA" id="ARBA00051932"/>
    </source>
</evidence>
<evidence type="ECO:0000256" key="1">
    <source>
        <dbReference type="ARBA" id="ARBA00001917"/>
    </source>
</evidence>
<feature type="binding site" evidence="18">
    <location>
        <begin position="45"/>
        <end position="47"/>
    </location>
    <ligand>
        <name>FMN</name>
        <dbReference type="ChEBI" id="CHEBI:58210"/>
    </ligand>
</feature>
<dbReference type="PROSITE" id="PS01136">
    <property type="entry name" value="UPF0034"/>
    <property type="match status" value="1"/>
</dbReference>
<evidence type="ECO:0000256" key="12">
    <source>
        <dbReference type="ARBA" id="ARBA00051779"/>
    </source>
</evidence>
<comment type="cofactor">
    <cofactor evidence="1 16 18">
        <name>FMN</name>
        <dbReference type="ChEBI" id="CHEBI:58210"/>
    </cofactor>
</comment>
<reference evidence="20 21" key="1">
    <citation type="journal article" date="2019" name="BMC Genomics">
        <title>Chromosome level assembly and comparative genome analysis confirm lager-brewing yeasts originated from a single hybridization.</title>
        <authorList>
            <person name="Salazar A.N."/>
            <person name="Gorter de Vries A.R."/>
            <person name="van den Broek M."/>
            <person name="Brouwers N."/>
            <person name="de la Torre Cortes P."/>
            <person name="Kuijpers N.G.A."/>
            <person name="Daran J.G."/>
            <person name="Abeel T."/>
        </authorList>
    </citation>
    <scope>NUCLEOTIDE SEQUENCE [LARGE SCALE GENOMIC DNA]</scope>
    <source>
        <strain evidence="20 21">CBS 1483</strain>
    </source>
</reference>
<dbReference type="GO" id="GO:0102266">
    <property type="term" value="F:tRNA-dihydrouridine20a synthase activity"/>
    <property type="evidence" value="ECO:0007669"/>
    <property type="project" value="UniProtKB-EC"/>
</dbReference>
<keyword evidence="8" id="KW-0520">NAD</keyword>
<dbReference type="EMBL" id="CP049009">
    <property type="protein sequence ID" value="QID86956.1"/>
    <property type="molecule type" value="Genomic_DNA"/>
</dbReference>
<evidence type="ECO:0000256" key="8">
    <source>
        <dbReference type="ARBA" id="ARBA00023027"/>
    </source>
</evidence>
<dbReference type="CDD" id="cd02801">
    <property type="entry name" value="DUS_like_FMN"/>
    <property type="match status" value="1"/>
</dbReference>
<dbReference type="GO" id="GO:0102267">
    <property type="term" value="F:tRNA-dihydrouridine20b synthase activity"/>
    <property type="evidence" value="ECO:0007669"/>
    <property type="project" value="UniProtKB-ARBA"/>
</dbReference>
<feature type="binding site" evidence="18">
    <location>
        <position position="99"/>
    </location>
    <ligand>
        <name>FMN</name>
        <dbReference type="ChEBI" id="CHEBI:58210"/>
    </ligand>
</feature>
<dbReference type="Pfam" id="PF01207">
    <property type="entry name" value="Dus"/>
    <property type="match status" value="1"/>
</dbReference>
<comment type="catalytic activity">
    <reaction evidence="9">
        <text>a 5,6-dihydrouridine in mRNA + NAD(+) = a uridine in mRNA + NADH + H(+)</text>
        <dbReference type="Rhea" id="RHEA:69851"/>
        <dbReference type="Rhea" id="RHEA-COMP:14658"/>
        <dbReference type="Rhea" id="RHEA-COMP:17789"/>
        <dbReference type="ChEBI" id="CHEBI:15378"/>
        <dbReference type="ChEBI" id="CHEBI:57540"/>
        <dbReference type="ChEBI" id="CHEBI:57945"/>
        <dbReference type="ChEBI" id="CHEBI:65315"/>
        <dbReference type="ChEBI" id="CHEBI:74443"/>
    </reaction>
    <physiologicalReaction direction="right-to-left" evidence="9">
        <dbReference type="Rhea" id="RHEA:69853"/>
    </physiologicalReaction>
</comment>
<keyword evidence="7 16" id="KW-0560">Oxidoreductase</keyword>
<sequence length="352" mass="40154">MSVMPDPHAKIAIPKPKLITRETDPLHIIKTRITTHGRPVNIAGPMVRYSKLPFRQLCRDYNVDIVYSPMILAREYVRNEHARISDLSINDKDVPLIVQVGVNNVADLLKFVEMVAPYCDGVGINCGCPIKEQIREGIGCALIYNSDLLCSMVRAVKNKYGDKLRLETKIRIHDELDQTVELCRNLCDSGVDWITIHGRTRRTRSSQSVNLDAIKYIIDRIADKNVPVIANGDCFKLSDLEKITKYTGASGVMAVRGLLSNPALFAGHDICPWGCIEKFWYWALEFGGLPFQLAQHHLYCMFESMELKRSLLKEMMNLKNYISLIDWFDENFDFKRHGEDGFGEAIEIPYKK</sequence>
<dbReference type="EC" id="1.3.1.-" evidence="16"/>
<dbReference type="PIRSF" id="PIRSF006621">
    <property type="entry name" value="Dus"/>
    <property type="match status" value="1"/>
</dbReference>
<dbReference type="InterPro" id="IPR035587">
    <property type="entry name" value="DUS-like_FMN-bd"/>
</dbReference>
<evidence type="ECO:0000256" key="4">
    <source>
        <dbReference type="ARBA" id="ARBA00022664"/>
    </source>
</evidence>
<evidence type="ECO:0000256" key="6">
    <source>
        <dbReference type="ARBA" id="ARBA00022857"/>
    </source>
</evidence>
<comment type="similarity">
    <text evidence="15">Belongs to the Dus family. Dus4 subfamily.</text>
</comment>
<evidence type="ECO:0000256" key="17">
    <source>
        <dbReference type="PIRSR" id="PIRSR006621-1"/>
    </source>
</evidence>
<evidence type="ECO:0000256" key="7">
    <source>
        <dbReference type="ARBA" id="ARBA00023002"/>
    </source>
</evidence>
<comment type="catalytic activity">
    <reaction evidence="10">
        <text>a 5,6-dihydrouridine in mRNA + NADP(+) = a uridine in mRNA + NADPH + H(+)</text>
        <dbReference type="Rhea" id="RHEA:69855"/>
        <dbReference type="Rhea" id="RHEA-COMP:14658"/>
        <dbReference type="Rhea" id="RHEA-COMP:17789"/>
        <dbReference type="ChEBI" id="CHEBI:15378"/>
        <dbReference type="ChEBI" id="CHEBI:57783"/>
        <dbReference type="ChEBI" id="CHEBI:58349"/>
        <dbReference type="ChEBI" id="CHEBI:65315"/>
        <dbReference type="ChEBI" id="CHEBI:74443"/>
    </reaction>
    <physiologicalReaction direction="right-to-left" evidence="10">
        <dbReference type="Rhea" id="RHEA:69857"/>
    </physiologicalReaction>
</comment>